<organism evidence="1 2">
    <name type="scientific">Acinetobacter bouvetii DSM 14964 = CIP 107468</name>
    <dbReference type="NCBI Taxonomy" id="1120925"/>
    <lineage>
        <taxon>Bacteria</taxon>
        <taxon>Pseudomonadati</taxon>
        <taxon>Pseudomonadota</taxon>
        <taxon>Gammaproteobacteria</taxon>
        <taxon>Moraxellales</taxon>
        <taxon>Moraxellaceae</taxon>
        <taxon>Acinetobacter</taxon>
    </lineage>
</organism>
<gene>
    <name evidence="1" type="ORF">F941_02100</name>
</gene>
<dbReference type="OrthoDB" id="6694810at2"/>
<name>N9DNM4_9GAMM</name>
<comment type="caution">
    <text evidence="1">The sequence shown here is derived from an EMBL/GenBank/DDBJ whole genome shotgun (WGS) entry which is preliminary data.</text>
</comment>
<accession>N9DNM4</accession>
<dbReference type="Proteomes" id="UP000018460">
    <property type="component" value="Unassembled WGS sequence"/>
</dbReference>
<reference evidence="1 2" key="1">
    <citation type="submission" date="2013-02" db="EMBL/GenBank/DDBJ databases">
        <title>The Genome Sequence of Acinetobacter bouvetii CIP 107468.</title>
        <authorList>
            <consortium name="The Broad Institute Genome Sequencing Platform"/>
            <consortium name="The Broad Institute Genome Sequencing Center for Infectious Disease"/>
            <person name="Cerqueira G."/>
            <person name="Feldgarden M."/>
            <person name="Courvalin P."/>
            <person name="Perichon B."/>
            <person name="Grillot-Courvalin C."/>
            <person name="Clermont D."/>
            <person name="Rocha E."/>
            <person name="Yoon E.-J."/>
            <person name="Nemec A."/>
            <person name="Walker B."/>
            <person name="Young S.K."/>
            <person name="Zeng Q."/>
            <person name="Gargeya S."/>
            <person name="Fitzgerald M."/>
            <person name="Haas B."/>
            <person name="Abouelleil A."/>
            <person name="Alvarado L."/>
            <person name="Arachchi H.M."/>
            <person name="Berlin A.M."/>
            <person name="Chapman S.B."/>
            <person name="Dewar J."/>
            <person name="Goldberg J."/>
            <person name="Griggs A."/>
            <person name="Gujja S."/>
            <person name="Hansen M."/>
            <person name="Howarth C."/>
            <person name="Imamovic A."/>
            <person name="Larimer J."/>
            <person name="McCowan C."/>
            <person name="Murphy C."/>
            <person name="Neiman D."/>
            <person name="Pearson M."/>
            <person name="Priest M."/>
            <person name="Roberts A."/>
            <person name="Saif S."/>
            <person name="Shea T."/>
            <person name="Sisk P."/>
            <person name="Sykes S."/>
            <person name="Wortman J."/>
            <person name="Nusbaum C."/>
            <person name="Birren B."/>
        </authorList>
    </citation>
    <scope>NUCLEOTIDE SEQUENCE [LARGE SCALE GENOMIC DNA]</scope>
    <source>
        <strain evidence="1 2">CIP 107468</strain>
    </source>
</reference>
<dbReference type="RefSeq" id="WP_005010974.1">
    <property type="nucleotide sequence ID" value="NZ_KB849727.1"/>
</dbReference>
<dbReference type="eggNOG" id="ENOG5031S96">
    <property type="taxonomic scope" value="Bacteria"/>
</dbReference>
<evidence type="ECO:0000313" key="1">
    <source>
        <dbReference type="EMBL" id="ENV82300.1"/>
    </source>
</evidence>
<dbReference type="EMBL" id="APQD01000015">
    <property type="protein sequence ID" value="ENV82300.1"/>
    <property type="molecule type" value="Genomic_DNA"/>
</dbReference>
<protein>
    <submittedName>
        <fullName evidence="1">Uncharacterized protein</fullName>
    </submittedName>
</protein>
<sequence>MKSLIIPFFIMLVCILGFVVYKDTEVKRQQELNELMNEVNQTQNVEEMDSSFALNPAQTAEK</sequence>
<dbReference type="PATRIC" id="fig|1120925.3.peg.2221"/>
<evidence type="ECO:0000313" key="2">
    <source>
        <dbReference type="Proteomes" id="UP000018460"/>
    </source>
</evidence>
<proteinExistence type="predicted"/>
<dbReference type="AlphaFoldDB" id="N9DNM4"/>
<keyword evidence="2" id="KW-1185">Reference proteome</keyword>